<protein>
    <submittedName>
        <fullName evidence="2">BEACH domain-containing protein C1-like isoform X1</fullName>
    </submittedName>
</protein>
<organism evidence="1 2">
    <name type="scientific">Vigna radiata var. radiata</name>
    <name type="common">Mung bean</name>
    <name type="synonym">Phaseolus aureus</name>
    <dbReference type="NCBI Taxonomy" id="3916"/>
    <lineage>
        <taxon>Eukaryota</taxon>
        <taxon>Viridiplantae</taxon>
        <taxon>Streptophyta</taxon>
        <taxon>Embryophyta</taxon>
        <taxon>Tracheophyta</taxon>
        <taxon>Spermatophyta</taxon>
        <taxon>Magnoliopsida</taxon>
        <taxon>eudicotyledons</taxon>
        <taxon>Gunneridae</taxon>
        <taxon>Pentapetalae</taxon>
        <taxon>rosids</taxon>
        <taxon>fabids</taxon>
        <taxon>Fabales</taxon>
        <taxon>Fabaceae</taxon>
        <taxon>Papilionoideae</taxon>
        <taxon>50 kb inversion clade</taxon>
        <taxon>NPAAA clade</taxon>
        <taxon>indigoferoid/millettioid clade</taxon>
        <taxon>Phaseoleae</taxon>
        <taxon>Vigna</taxon>
    </lineage>
</organism>
<proteinExistence type="predicted"/>
<evidence type="ECO:0000313" key="2">
    <source>
        <dbReference type="RefSeq" id="XP_022637827.1"/>
    </source>
</evidence>
<evidence type="ECO:0000313" key="1">
    <source>
        <dbReference type="Proteomes" id="UP000087766"/>
    </source>
</evidence>
<accession>A0A3Q0F5Z1</accession>
<reference evidence="1" key="1">
    <citation type="journal article" date="2014" name="Nat. Commun.">
        <title>Genome sequence of mungbean and insights into evolution within Vigna species.</title>
        <authorList>
            <person name="Kang Y.J."/>
            <person name="Kim S.K."/>
            <person name="Kim M.Y."/>
            <person name="Lestari P."/>
            <person name="Kim K.H."/>
            <person name="Ha B.K."/>
            <person name="Jun T.H."/>
            <person name="Hwang W.J."/>
            <person name="Lee T."/>
            <person name="Lee J."/>
            <person name="Shim S."/>
            <person name="Yoon M.Y."/>
            <person name="Jang Y.E."/>
            <person name="Han K.S."/>
            <person name="Taeprayoon P."/>
            <person name="Yoon N."/>
            <person name="Somta P."/>
            <person name="Tanya P."/>
            <person name="Kim K.S."/>
            <person name="Gwag J.G."/>
            <person name="Moon J.K."/>
            <person name="Lee Y.H."/>
            <person name="Park B.S."/>
            <person name="Bombarely A."/>
            <person name="Doyle J.J."/>
            <person name="Jackson S.A."/>
            <person name="Schafleitner R."/>
            <person name="Srinives P."/>
            <person name="Varshney R.K."/>
            <person name="Lee S.H."/>
        </authorList>
    </citation>
    <scope>NUCLEOTIDE SEQUENCE [LARGE SCALE GENOMIC DNA]</scope>
    <source>
        <strain evidence="1">cv. VC1973A</strain>
    </source>
</reference>
<reference evidence="2" key="2">
    <citation type="submission" date="2025-08" db="UniProtKB">
        <authorList>
            <consortium name="RefSeq"/>
        </authorList>
    </citation>
    <scope>IDENTIFICATION</scope>
    <source>
        <tissue evidence="2">Leaf</tissue>
    </source>
</reference>
<dbReference type="OrthoDB" id="26681at2759"/>
<keyword evidence="1" id="KW-1185">Reference proteome</keyword>
<dbReference type="KEGG" id="vra:106763432"/>
<dbReference type="STRING" id="3916.A0A3Q0F5Z1"/>
<gene>
    <name evidence="2" type="primary">LOC106763432</name>
</gene>
<dbReference type="Proteomes" id="UP000087766">
    <property type="component" value="Chromosome 6"/>
</dbReference>
<sequence length="149" mass="16208">MLCTTASVVAELVYKVVHASVVAELRRIRILKQQFSVQNGFQLLVDFASSELQIQTQIIVMVVTGVASKGLSPNAAKAEAENATHLSVALVENVIVILMLVEDHIWSQCKQSFSSRATDGSPSPLSLYPVHYNLTSSFTSSESIDVRSN</sequence>
<name>A0A3Q0F5Z1_VIGRR</name>
<dbReference type="RefSeq" id="XP_022637827.1">
    <property type="nucleotide sequence ID" value="XM_022782106.1"/>
</dbReference>
<dbReference type="AlphaFoldDB" id="A0A3Q0F5Z1"/>
<dbReference type="GeneID" id="106763432"/>